<gene>
    <name evidence="10" type="ORF">SAMN04488543_2734</name>
</gene>
<dbReference type="PANTHER" id="PTHR43163">
    <property type="entry name" value="DIPEPTIDE TRANSPORT SYSTEM PERMEASE PROTEIN DPPB-RELATED"/>
    <property type="match status" value="1"/>
</dbReference>
<dbReference type="SUPFAM" id="SSF161098">
    <property type="entry name" value="MetI-like"/>
    <property type="match status" value="1"/>
</dbReference>
<name>A0A1H1WH65_9ACTN</name>
<dbReference type="RefSeq" id="WP_091413500.1">
    <property type="nucleotide sequence ID" value="NZ_LT629749.1"/>
</dbReference>
<evidence type="ECO:0000259" key="9">
    <source>
        <dbReference type="PROSITE" id="PS50928"/>
    </source>
</evidence>
<keyword evidence="2 7" id="KW-0813">Transport</keyword>
<dbReference type="AlphaFoldDB" id="A0A1H1WH65"/>
<dbReference type="EMBL" id="LT629749">
    <property type="protein sequence ID" value="SDS96434.1"/>
    <property type="molecule type" value="Genomic_DNA"/>
</dbReference>
<comment type="similarity">
    <text evidence="7">Belongs to the binding-protein-dependent transport system permease family.</text>
</comment>
<evidence type="ECO:0000256" key="1">
    <source>
        <dbReference type="ARBA" id="ARBA00004651"/>
    </source>
</evidence>
<dbReference type="InterPro" id="IPR035906">
    <property type="entry name" value="MetI-like_sf"/>
</dbReference>
<evidence type="ECO:0000256" key="8">
    <source>
        <dbReference type="SAM" id="MobiDB-lite"/>
    </source>
</evidence>
<evidence type="ECO:0000256" key="3">
    <source>
        <dbReference type="ARBA" id="ARBA00022475"/>
    </source>
</evidence>
<evidence type="ECO:0000256" key="6">
    <source>
        <dbReference type="ARBA" id="ARBA00023136"/>
    </source>
</evidence>
<accession>A0A1H1WH65</accession>
<protein>
    <submittedName>
        <fullName evidence="10">Peptide/nickel transport system permease protein</fullName>
    </submittedName>
</protein>
<dbReference type="PROSITE" id="PS50928">
    <property type="entry name" value="ABC_TM1"/>
    <property type="match status" value="1"/>
</dbReference>
<keyword evidence="11" id="KW-1185">Reference proteome</keyword>
<evidence type="ECO:0000256" key="4">
    <source>
        <dbReference type="ARBA" id="ARBA00022692"/>
    </source>
</evidence>
<dbReference type="InterPro" id="IPR045621">
    <property type="entry name" value="BPD_transp_1_N"/>
</dbReference>
<proteinExistence type="inferred from homology"/>
<feature type="transmembrane region" description="Helical" evidence="7">
    <location>
        <begin position="278"/>
        <end position="304"/>
    </location>
</feature>
<reference evidence="10 11" key="1">
    <citation type="submission" date="2016-10" db="EMBL/GenBank/DDBJ databases">
        <authorList>
            <person name="de Groot N.N."/>
        </authorList>
    </citation>
    <scope>NUCLEOTIDE SEQUENCE [LARGE SCALE GENOMIC DNA]</scope>
    <source>
        <strain evidence="10 11">DSM 21741</strain>
    </source>
</reference>
<dbReference type="Gene3D" id="1.10.3720.10">
    <property type="entry name" value="MetI-like"/>
    <property type="match status" value="1"/>
</dbReference>
<dbReference type="GO" id="GO:0055085">
    <property type="term" value="P:transmembrane transport"/>
    <property type="evidence" value="ECO:0007669"/>
    <property type="project" value="InterPro"/>
</dbReference>
<evidence type="ECO:0000313" key="11">
    <source>
        <dbReference type="Proteomes" id="UP000199092"/>
    </source>
</evidence>
<feature type="domain" description="ABC transmembrane type-1" evidence="9">
    <location>
        <begin position="100"/>
        <end position="301"/>
    </location>
</feature>
<evidence type="ECO:0000256" key="2">
    <source>
        <dbReference type="ARBA" id="ARBA00022448"/>
    </source>
</evidence>
<dbReference type="CDD" id="cd06261">
    <property type="entry name" value="TM_PBP2"/>
    <property type="match status" value="1"/>
</dbReference>
<feature type="transmembrane region" description="Helical" evidence="7">
    <location>
        <begin position="12"/>
        <end position="30"/>
    </location>
</feature>
<evidence type="ECO:0000313" key="10">
    <source>
        <dbReference type="EMBL" id="SDS96434.1"/>
    </source>
</evidence>
<feature type="transmembrane region" description="Helical" evidence="7">
    <location>
        <begin position="176"/>
        <end position="198"/>
    </location>
</feature>
<evidence type="ECO:0000256" key="5">
    <source>
        <dbReference type="ARBA" id="ARBA00022989"/>
    </source>
</evidence>
<dbReference type="Proteomes" id="UP000199092">
    <property type="component" value="Chromosome I"/>
</dbReference>
<organism evidence="10 11">
    <name type="scientific">Friedmanniella luteola</name>
    <dbReference type="NCBI Taxonomy" id="546871"/>
    <lineage>
        <taxon>Bacteria</taxon>
        <taxon>Bacillati</taxon>
        <taxon>Actinomycetota</taxon>
        <taxon>Actinomycetes</taxon>
        <taxon>Propionibacteriales</taxon>
        <taxon>Nocardioidaceae</taxon>
        <taxon>Friedmanniella</taxon>
    </lineage>
</organism>
<feature type="transmembrane region" description="Helical" evidence="7">
    <location>
        <begin position="106"/>
        <end position="128"/>
    </location>
</feature>
<feature type="transmembrane region" description="Helical" evidence="7">
    <location>
        <begin position="234"/>
        <end position="258"/>
    </location>
</feature>
<keyword evidence="3" id="KW-1003">Cell membrane</keyword>
<dbReference type="PANTHER" id="PTHR43163:SF6">
    <property type="entry name" value="DIPEPTIDE TRANSPORT SYSTEM PERMEASE PROTEIN DPPB-RELATED"/>
    <property type="match status" value="1"/>
</dbReference>
<feature type="region of interest" description="Disordered" evidence="8">
    <location>
        <begin position="315"/>
        <end position="338"/>
    </location>
</feature>
<dbReference type="Pfam" id="PF19300">
    <property type="entry name" value="BPD_transp_1_N"/>
    <property type="match status" value="1"/>
</dbReference>
<dbReference type="STRING" id="546871.SAMN04488543_2734"/>
<keyword evidence="6 7" id="KW-0472">Membrane</keyword>
<sequence>MLRHLLSRTGQAVLVLWAAYTVAFLVMYGLPGDPAALIAAGGDVANSSATPEQVAALRAQYGYDQPLAVQYLHHLGAALTGDLGTSPRTGPVGASIAAAVPATAQIAGLGLLFSVVVGGGLALTATYVSTRWLRQLLLSLPPLGVSVPSFWIGLLLLQAFSFGLGWFPAFGNEGPAALVLPAVTLAVLGSAMIAQVFARSLRGEAAEAYADTARAKGASRLRVHLRHTARNASLPTFTITGLLVGQFLAGTVVTETVFSRTGLGQLTATAVGTQDIPLALGVVVFGAAVVVAASLAVDLVYPLLDPRMRRVARAARNPDPVDGRTDPAQGGLVTGAAR</sequence>
<comment type="subcellular location">
    <subcellularLocation>
        <location evidence="1 7">Cell membrane</location>
        <topology evidence="1 7">Multi-pass membrane protein</topology>
    </subcellularLocation>
</comment>
<dbReference type="OrthoDB" id="9778910at2"/>
<dbReference type="GO" id="GO:0005886">
    <property type="term" value="C:plasma membrane"/>
    <property type="evidence" value="ECO:0007669"/>
    <property type="project" value="UniProtKB-SubCell"/>
</dbReference>
<keyword evidence="4 7" id="KW-0812">Transmembrane</keyword>
<keyword evidence="5 7" id="KW-1133">Transmembrane helix</keyword>
<feature type="transmembrane region" description="Helical" evidence="7">
    <location>
        <begin position="149"/>
        <end position="170"/>
    </location>
</feature>
<evidence type="ECO:0000256" key="7">
    <source>
        <dbReference type="RuleBase" id="RU363032"/>
    </source>
</evidence>
<dbReference type="Pfam" id="PF00528">
    <property type="entry name" value="BPD_transp_1"/>
    <property type="match status" value="1"/>
</dbReference>
<dbReference type="InterPro" id="IPR000515">
    <property type="entry name" value="MetI-like"/>
</dbReference>